<comment type="caution">
    <text evidence="2">The sequence shown here is derived from an EMBL/GenBank/DDBJ whole genome shotgun (WGS) entry which is preliminary data.</text>
</comment>
<dbReference type="Proteomes" id="UP001428290">
    <property type="component" value="Unassembled WGS sequence"/>
</dbReference>
<accession>A0ABP9X8Y9</accession>
<protein>
    <submittedName>
        <fullName evidence="2">Uncharacterized protein</fullName>
    </submittedName>
</protein>
<feature type="transmembrane region" description="Helical" evidence="1">
    <location>
        <begin position="6"/>
        <end position="26"/>
    </location>
</feature>
<dbReference type="EMBL" id="BAABRU010000029">
    <property type="protein sequence ID" value="GAA5531010.1"/>
    <property type="molecule type" value="Genomic_DNA"/>
</dbReference>
<proteinExistence type="predicted"/>
<evidence type="ECO:0000313" key="2">
    <source>
        <dbReference type="EMBL" id="GAA5531010.1"/>
    </source>
</evidence>
<name>A0ABP9X8Y9_9CHLR</name>
<feature type="transmembrane region" description="Helical" evidence="1">
    <location>
        <begin position="38"/>
        <end position="56"/>
    </location>
</feature>
<keyword evidence="1" id="KW-0812">Transmembrane</keyword>
<evidence type="ECO:0000313" key="3">
    <source>
        <dbReference type="Proteomes" id="UP001428290"/>
    </source>
</evidence>
<organism evidence="2 3">
    <name type="scientific">Herpetosiphon gulosus</name>
    <dbReference type="NCBI Taxonomy" id="1973496"/>
    <lineage>
        <taxon>Bacteria</taxon>
        <taxon>Bacillati</taxon>
        <taxon>Chloroflexota</taxon>
        <taxon>Chloroflexia</taxon>
        <taxon>Herpetosiphonales</taxon>
        <taxon>Herpetosiphonaceae</taxon>
        <taxon>Herpetosiphon</taxon>
    </lineage>
</organism>
<keyword evidence="1" id="KW-0472">Membrane</keyword>
<reference evidence="2 3" key="1">
    <citation type="submission" date="2024-02" db="EMBL/GenBank/DDBJ databases">
        <title>Herpetosiphon gulosus NBRC 112829.</title>
        <authorList>
            <person name="Ichikawa N."/>
            <person name="Katano-Makiyama Y."/>
            <person name="Hidaka K."/>
        </authorList>
    </citation>
    <scope>NUCLEOTIDE SEQUENCE [LARGE SCALE GENOMIC DNA]</scope>
    <source>
        <strain evidence="2 3">NBRC 112829</strain>
    </source>
</reference>
<keyword evidence="3" id="KW-1185">Reference proteome</keyword>
<sequence>MLITGLFGGCVLGAGVATIMQYLVPLERVLWFRHASFWLLRAATVALVVLVGIRLLG</sequence>
<evidence type="ECO:0000256" key="1">
    <source>
        <dbReference type="SAM" id="Phobius"/>
    </source>
</evidence>
<gene>
    <name evidence="2" type="ORF">Hgul01_04834</name>
</gene>
<keyword evidence="1" id="KW-1133">Transmembrane helix</keyword>